<proteinExistence type="predicted"/>
<dbReference type="EMBL" id="JAPMLT010000023">
    <property type="protein sequence ID" value="MCX7572404.1"/>
    <property type="molecule type" value="Genomic_DNA"/>
</dbReference>
<dbReference type="Proteomes" id="UP001208017">
    <property type="component" value="Unassembled WGS sequence"/>
</dbReference>
<keyword evidence="1" id="KW-0812">Transmembrane</keyword>
<gene>
    <name evidence="2" type="ORF">OS242_21190</name>
</gene>
<evidence type="ECO:0008006" key="4">
    <source>
        <dbReference type="Google" id="ProtNLM"/>
    </source>
</evidence>
<feature type="transmembrane region" description="Helical" evidence="1">
    <location>
        <begin position="47"/>
        <end position="65"/>
    </location>
</feature>
<reference evidence="2 3" key="1">
    <citation type="submission" date="2022-11" db="EMBL/GenBank/DDBJ databases">
        <title>Study of microbial diversity in lake waters.</title>
        <authorList>
            <person name="Zhang J."/>
        </authorList>
    </citation>
    <scope>NUCLEOTIDE SEQUENCE [LARGE SCALE GENOMIC DNA]</scope>
    <source>
        <strain evidence="2 3">DT12</strain>
    </source>
</reference>
<evidence type="ECO:0000256" key="1">
    <source>
        <dbReference type="SAM" id="Phobius"/>
    </source>
</evidence>
<name>A0ABT3XCB0_9BACL</name>
<keyword evidence="1" id="KW-1133">Transmembrane helix</keyword>
<feature type="transmembrane region" description="Helical" evidence="1">
    <location>
        <begin position="72"/>
        <end position="90"/>
    </location>
</feature>
<evidence type="ECO:0000313" key="2">
    <source>
        <dbReference type="EMBL" id="MCX7572404.1"/>
    </source>
</evidence>
<keyword evidence="3" id="KW-1185">Reference proteome</keyword>
<evidence type="ECO:0000313" key="3">
    <source>
        <dbReference type="Proteomes" id="UP001208017"/>
    </source>
</evidence>
<feature type="transmembrane region" description="Helical" evidence="1">
    <location>
        <begin position="96"/>
        <end position="113"/>
    </location>
</feature>
<keyword evidence="1" id="KW-0472">Membrane</keyword>
<comment type="caution">
    <text evidence="2">The sequence shown here is derived from an EMBL/GenBank/DDBJ whole genome shotgun (WGS) entry which is preliminary data.</text>
</comment>
<organism evidence="2 3">
    <name type="scientific">Tumebacillus lacus</name>
    <dbReference type="NCBI Taxonomy" id="2995335"/>
    <lineage>
        <taxon>Bacteria</taxon>
        <taxon>Bacillati</taxon>
        <taxon>Bacillota</taxon>
        <taxon>Bacilli</taxon>
        <taxon>Bacillales</taxon>
        <taxon>Alicyclobacillaceae</taxon>
        <taxon>Tumebacillus</taxon>
    </lineage>
</organism>
<sequence length="123" mass="13425">MKASATLSRLLQGLIFFAAGVNGYLVLFGLPGFLPTSPPAIELLGDGWLLALLKTVELIAGLFLLINRYVPLGLTMLVPCVVSILLFHLFADPALLLNAVVVTLLQIHLLWVYRQRFEGILSP</sequence>
<dbReference type="RefSeq" id="WP_267153652.1">
    <property type="nucleotide sequence ID" value="NZ_JAPMLT010000023.1"/>
</dbReference>
<accession>A0ABT3XCB0</accession>
<protein>
    <recommendedName>
        <fullName evidence="4">DoxX family protein</fullName>
    </recommendedName>
</protein>